<evidence type="ECO:0000313" key="2">
    <source>
        <dbReference type="Proteomes" id="UP000060513"/>
    </source>
</evidence>
<name>A0A0M4DAZ3_STRPR</name>
<dbReference type="GeneID" id="97235203"/>
<accession>A0A0M4DAZ3</accession>
<dbReference type="KEGG" id="spri:SPRI_3771"/>
<dbReference type="AlphaFoldDB" id="A0A0M4DAZ3"/>
<proteinExistence type="predicted"/>
<dbReference type="PATRIC" id="fig|38300.4.peg.3956"/>
<dbReference type="Proteomes" id="UP000060513">
    <property type="component" value="Chromosome"/>
</dbReference>
<reference evidence="1 2" key="1">
    <citation type="submission" date="2015-08" db="EMBL/GenBank/DDBJ databases">
        <title>Genome sequence of the pristinamycin over-producing bacterium Streptomyces pristinaespiralis HCCB10218.</title>
        <authorList>
            <person name="Tian J."/>
            <person name="Yang J."/>
            <person name="Li L."/>
            <person name="Ruan L."/>
            <person name="Wei W."/>
            <person name="Zheng G."/>
            <person name="Wei Z."/>
            <person name="Yang S."/>
            <person name="Ge M."/>
            <person name="Jiang W."/>
            <person name="Lu Y."/>
        </authorList>
    </citation>
    <scope>NUCLEOTIDE SEQUENCE [LARGE SCALE GENOMIC DNA]</scope>
    <source>
        <strain evidence="1 2">HCCB 10218</strain>
    </source>
</reference>
<dbReference type="EMBL" id="CP011340">
    <property type="protein sequence ID" value="ALC22077.1"/>
    <property type="molecule type" value="Genomic_DNA"/>
</dbReference>
<dbReference type="STRING" id="38300.SPRI_3771"/>
<evidence type="ECO:0000313" key="1">
    <source>
        <dbReference type="EMBL" id="ALC22077.1"/>
    </source>
</evidence>
<protein>
    <submittedName>
        <fullName evidence="1">Uncharacterized protein</fullName>
    </submittedName>
</protein>
<sequence>MKKNTALRAAGAFFLVIGGLAIAAAPAQANEAPGAGSEISSSITWQTSAPVPADGSITWQSPAPDASVLDSITWQVVAPGVQAANDSITWQ</sequence>
<gene>
    <name evidence="1" type="ORF">SPRI_3771</name>
</gene>
<dbReference type="RefSeq" id="WP_005314932.1">
    <property type="nucleotide sequence ID" value="NZ_CP011340.1"/>
</dbReference>
<organism evidence="1">
    <name type="scientific">Streptomyces pristinaespiralis</name>
    <dbReference type="NCBI Taxonomy" id="38300"/>
    <lineage>
        <taxon>Bacteria</taxon>
        <taxon>Bacillati</taxon>
        <taxon>Actinomycetota</taxon>
        <taxon>Actinomycetes</taxon>
        <taxon>Kitasatosporales</taxon>
        <taxon>Streptomycetaceae</taxon>
        <taxon>Streptomyces</taxon>
    </lineage>
</organism>